<protein>
    <recommendedName>
        <fullName evidence="3">Antitoxin</fullName>
    </recommendedName>
</protein>
<evidence type="ECO:0000313" key="2">
    <source>
        <dbReference type="EMBL" id="QNO52821.1"/>
    </source>
</evidence>
<dbReference type="AlphaFoldDB" id="A0A7G9YXT7"/>
<gene>
    <name evidence="2" type="ORF">KPNLKIIH_00013</name>
</gene>
<organism evidence="2">
    <name type="scientific">Candidatus Methanophagaceae archaeon ANME-1 ERB6</name>
    <dbReference type="NCBI Taxonomy" id="2759912"/>
    <lineage>
        <taxon>Archaea</taxon>
        <taxon>Methanobacteriati</taxon>
        <taxon>Methanobacteriota</taxon>
        <taxon>Stenosarchaea group</taxon>
        <taxon>Methanomicrobia</taxon>
        <taxon>Candidatus Methanophagales</taxon>
        <taxon>Candidatus Methanophagaceae</taxon>
    </lineage>
</organism>
<proteinExistence type="predicted"/>
<dbReference type="InterPro" id="IPR003847">
    <property type="entry name" value="Put_antitoxin"/>
</dbReference>
<accession>A0A7G9YXT7</accession>
<dbReference type="Pfam" id="PF02697">
    <property type="entry name" value="VAPB_antitox"/>
    <property type="match status" value="1"/>
</dbReference>
<dbReference type="EMBL" id="MT631522">
    <property type="protein sequence ID" value="QNO52821.1"/>
    <property type="molecule type" value="Genomic_DNA"/>
</dbReference>
<name>A0A7G9YXT7_9EURY</name>
<sequence>MGTFINLNIHIYITTLHGNKTVTITKEAYKKLKMEKMEGESFSELINRLTDKSRKDLMEFAGAWEDFDAEEIIKEGRKEFNKNAKILP</sequence>
<evidence type="ECO:0000256" key="1">
    <source>
        <dbReference type="ARBA" id="ARBA00022649"/>
    </source>
</evidence>
<evidence type="ECO:0008006" key="3">
    <source>
        <dbReference type="Google" id="ProtNLM"/>
    </source>
</evidence>
<keyword evidence="1" id="KW-1277">Toxin-antitoxin system</keyword>
<reference evidence="2" key="1">
    <citation type="submission" date="2020-06" db="EMBL/GenBank/DDBJ databases">
        <title>Unique genomic features of the anaerobic methanotrophic archaea.</title>
        <authorList>
            <person name="Chadwick G.L."/>
            <person name="Skennerton C.T."/>
            <person name="Laso-Perez R."/>
            <person name="Leu A.O."/>
            <person name="Speth D.R."/>
            <person name="Yu H."/>
            <person name="Morgan-Lang C."/>
            <person name="Hatzenpichler R."/>
            <person name="Goudeau D."/>
            <person name="Malmstrom R."/>
            <person name="Brazelton W.J."/>
            <person name="Woyke T."/>
            <person name="Hallam S.J."/>
            <person name="Tyson G.W."/>
            <person name="Wegener G."/>
            <person name="Boetius A."/>
            <person name="Orphan V."/>
        </authorList>
    </citation>
    <scope>NUCLEOTIDE SEQUENCE</scope>
</reference>